<evidence type="ECO:0000313" key="1">
    <source>
        <dbReference type="EMBL" id="WAB82526.1"/>
    </source>
</evidence>
<dbReference type="SUPFAM" id="SSF48452">
    <property type="entry name" value="TPR-like"/>
    <property type="match status" value="3"/>
</dbReference>
<dbReference type="Gene3D" id="1.25.40.10">
    <property type="entry name" value="Tetratricopeptide repeat domain"/>
    <property type="match status" value="3"/>
</dbReference>
<dbReference type="AlphaFoldDB" id="A0A9E8MN30"/>
<accession>A0A9E8MN30</accession>
<dbReference type="PANTHER" id="PTHR10098:SF108">
    <property type="entry name" value="TETRATRICOPEPTIDE REPEAT PROTEIN 28"/>
    <property type="match status" value="1"/>
</dbReference>
<dbReference type="EMBL" id="CP113089">
    <property type="protein sequence ID" value="WAB82526.1"/>
    <property type="molecule type" value="Genomic_DNA"/>
</dbReference>
<evidence type="ECO:0000313" key="2">
    <source>
        <dbReference type="Proteomes" id="UP001164706"/>
    </source>
</evidence>
<dbReference type="KEGG" id="mdb:OVN18_05860"/>
<dbReference type="InterPro" id="IPR011990">
    <property type="entry name" value="TPR-like_helical_dom_sf"/>
</dbReference>
<sequence length="838" mass="91731">MVEPTGQVFLAEDWRDREDGLQLVVEALLSAYRYDDIPGLINFVDIGHELSFHGLEFAAATIAHAAAQKLLGNELVDLVPEDFTNPGALPELARELADRAPDSDLYGRLLGLIADIYRHVGMSERAIQAYKDAAAMFDRLGRLAPAATARQSLGALHFYLGDLDQAEELTKQAEVIFTKLSDRQGLVEVRLNQVEYALQREDVAQATSLLDSVATPISELRDGHLSASWRAHSALVDIQQGEVDAAREKLLAALRSCRRRQDLELEVVVLQNLAKLTRDTRGPSASLRWARQALLVAQRLKERDREQSLARSLAVDLIDTGKFEEAIELLQRTVEINIELDSPLDAAQAQADLGAALLSKALGVAETNADILAIRERDHLLEQGIVTLTGAFEKLDQFEDYEWATRCAGNLRIAWTAQDRADFGVGYLERYAEKARVRAPTYSASLLRIAAFLGLTAKRDMSWAIMRLQEAAEASSSDPVDRAWQLVADASRINSSYNELEGALAIYDKALDTLRHSSDQIGYANVLNDSALIAAALDHLDDARIRLHEVESLAIKSGNRALDALAKGNLGELSLRGNQQEIGREYLTAAATLAAAVGDVEGASTAWSSIANSLVNSDEGLDLAKEAAANAAEYAEQSGSTDANARSTSALASIRFAEGDYLEAFELWRDASRSGPAEKSATYQGFALDALAHGGDWTRYSRELDKFTRAAQRSGTQMEFGEELWTSAMTWLRTQSARRAAKPLSYSVLLAAEGYTKRDKNPLDESQVAKDMSALVSTAKTFAAAHTFMELEDVPPALRDALNRHMTAQMAKIVGLSDAEMLMAQVAEVGRWRDEPLS</sequence>
<dbReference type="PANTHER" id="PTHR10098">
    <property type="entry name" value="RAPSYN-RELATED"/>
    <property type="match status" value="1"/>
</dbReference>
<reference evidence="1" key="1">
    <citation type="submission" date="2022-11" db="EMBL/GenBank/DDBJ databases">
        <title>Description of Microcella daejonensis nov. sp, isolated from riverside soil.</title>
        <authorList>
            <person name="Molina K.M."/>
            <person name="Kim S.B."/>
        </authorList>
    </citation>
    <scope>NUCLEOTIDE SEQUENCE</scope>
    <source>
        <strain evidence="1">MMS21-STM12</strain>
    </source>
</reference>
<gene>
    <name evidence="1" type="ORF">OVN18_05860</name>
</gene>
<dbReference type="Pfam" id="PF13374">
    <property type="entry name" value="TPR_10"/>
    <property type="match status" value="1"/>
</dbReference>
<dbReference type="Proteomes" id="UP001164706">
    <property type="component" value="Chromosome"/>
</dbReference>
<evidence type="ECO:0008006" key="3">
    <source>
        <dbReference type="Google" id="ProtNLM"/>
    </source>
</evidence>
<keyword evidence="2" id="KW-1185">Reference proteome</keyword>
<name>A0A9E8MN30_9MICO</name>
<protein>
    <recommendedName>
        <fullName evidence="3">Tetratricopeptide repeat protein</fullName>
    </recommendedName>
</protein>
<proteinExistence type="predicted"/>
<dbReference type="RefSeq" id="WP_267782631.1">
    <property type="nucleotide sequence ID" value="NZ_CP113089.1"/>
</dbReference>
<organism evidence="1 2">
    <name type="scientific">Microcella daejeonensis</name>
    <dbReference type="NCBI Taxonomy" id="2994971"/>
    <lineage>
        <taxon>Bacteria</taxon>
        <taxon>Bacillati</taxon>
        <taxon>Actinomycetota</taxon>
        <taxon>Actinomycetes</taxon>
        <taxon>Micrococcales</taxon>
        <taxon>Microbacteriaceae</taxon>
        <taxon>Microcella</taxon>
    </lineage>
</organism>